<evidence type="ECO:0000313" key="3">
    <source>
        <dbReference type="Proteomes" id="UP000006304"/>
    </source>
</evidence>
<dbReference type="eggNOG" id="COG0262">
    <property type="taxonomic scope" value="Bacteria"/>
</dbReference>
<protein>
    <recommendedName>
        <fullName evidence="1">Bacterial bifunctional deaminase-reductase C-terminal domain-containing protein</fullName>
    </recommendedName>
</protein>
<dbReference type="InterPro" id="IPR024072">
    <property type="entry name" value="DHFR-like_dom_sf"/>
</dbReference>
<evidence type="ECO:0000313" key="2">
    <source>
        <dbReference type="EMBL" id="AFU04196.1"/>
    </source>
</evidence>
<dbReference type="Proteomes" id="UP000006304">
    <property type="component" value="Chromosome"/>
</dbReference>
<feature type="domain" description="Bacterial bifunctional deaminase-reductase C-terminal" evidence="1">
    <location>
        <begin position="4"/>
        <end position="179"/>
    </location>
</feature>
<dbReference type="PANTHER" id="PTHR38011:SF11">
    <property type="entry name" value="2,5-DIAMINO-6-RIBOSYLAMINO-4(3H)-PYRIMIDINONE 5'-PHOSPHATE REDUCTASE"/>
    <property type="match status" value="1"/>
</dbReference>
<name>K0F9W7_NOCB7</name>
<sequence>MRELIVTENITLDGVIEAAEWFDVANAAGVDQSDLVETLRSQMADSDAVLFGRSTFEDMRGYWPAQSDDTTGVTDHLNRATKYVVSGTLDHPDWANTVVLRGPLVEEIRAVKAAPGKAIVATGSIRLVHALIAADLVDEYRMFVYPVVRGTGRRLFTEGAAIPALRLIETRPFESGVLLLRYRPA</sequence>
<dbReference type="InterPro" id="IPR002734">
    <property type="entry name" value="RibDG_C"/>
</dbReference>
<dbReference type="SUPFAM" id="SSF53597">
    <property type="entry name" value="Dihydrofolate reductase-like"/>
    <property type="match status" value="1"/>
</dbReference>
<dbReference type="HOGENOM" id="CLU_043966_1_0_11"/>
<dbReference type="KEGG" id="nbr:O3I_031235"/>
<dbReference type="STRING" id="1133849.O3I_031235"/>
<dbReference type="InterPro" id="IPR050765">
    <property type="entry name" value="Riboflavin_Biosynth_HTPR"/>
</dbReference>
<reference evidence="2 3" key="1">
    <citation type="journal article" date="2012" name="J. Bacteriol.">
        <title>Complete genome sequence of Nocardia brasiliensis HUJEG-1.</title>
        <authorList>
            <person name="Vera-Cabrera L."/>
            <person name="Ortiz-Lopez R."/>
            <person name="Elizondo-Gonzalez R."/>
            <person name="Perez-Maya A.A."/>
            <person name="Ocampo-Candiani J."/>
        </authorList>
    </citation>
    <scope>NUCLEOTIDE SEQUENCE [LARGE SCALE GENOMIC DNA]</scope>
    <source>
        <strain evidence="3">ATCC 700358</strain>
    </source>
</reference>
<dbReference type="EMBL" id="CP003876">
    <property type="protein sequence ID" value="AFU04196.1"/>
    <property type="molecule type" value="Genomic_DNA"/>
</dbReference>
<dbReference type="GO" id="GO:0008703">
    <property type="term" value="F:5-amino-6-(5-phosphoribosylamino)uracil reductase activity"/>
    <property type="evidence" value="ECO:0007669"/>
    <property type="project" value="InterPro"/>
</dbReference>
<accession>K0F9W7</accession>
<organism evidence="2 3">
    <name type="scientific">Nocardia brasiliensis (strain ATCC 700358 / HUJEG-1)</name>
    <dbReference type="NCBI Taxonomy" id="1133849"/>
    <lineage>
        <taxon>Bacteria</taxon>
        <taxon>Bacillati</taxon>
        <taxon>Actinomycetota</taxon>
        <taxon>Actinomycetes</taxon>
        <taxon>Mycobacteriales</taxon>
        <taxon>Nocardiaceae</taxon>
        <taxon>Nocardia</taxon>
    </lineage>
</organism>
<dbReference type="PANTHER" id="PTHR38011">
    <property type="entry name" value="DIHYDROFOLATE REDUCTASE FAMILY PROTEIN (AFU_ORTHOLOGUE AFUA_8G06820)"/>
    <property type="match status" value="1"/>
</dbReference>
<evidence type="ECO:0000259" key="1">
    <source>
        <dbReference type="Pfam" id="PF01872"/>
    </source>
</evidence>
<dbReference type="Pfam" id="PF01872">
    <property type="entry name" value="RibD_C"/>
    <property type="match status" value="1"/>
</dbReference>
<keyword evidence="3" id="KW-1185">Reference proteome</keyword>
<dbReference type="Gene3D" id="3.40.430.10">
    <property type="entry name" value="Dihydrofolate Reductase, subunit A"/>
    <property type="match status" value="1"/>
</dbReference>
<dbReference type="AlphaFoldDB" id="K0F9W7"/>
<dbReference type="GO" id="GO:0009231">
    <property type="term" value="P:riboflavin biosynthetic process"/>
    <property type="evidence" value="ECO:0007669"/>
    <property type="project" value="InterPro"/>
</dbReference>
<dbReference type="RefSeq" id="WP_014987049.1">
    <property type="nucleotide sequence ID" value="NC_018681.1"/>
</dbReference>
<proteinExistence type="predicted"/>
<gene>
    <name evidence="2" type="ORF">O3I_031235</name>
</gene>